<name>A0A1H4NRF1_9BACT</name>
<dbReference type="PANTHER" id="PTHR43245">
    <property type="entry name" value="BIFUNCTIONAL POLYMYXIN RESISTANCE PROTEIN ARNA"/>
    <property type="match status" value="1"/>
</dbReference>
<organism evidence="2 3">
    <name type="scientific">Terriglobus roseus</name>
    <dbReference type="NCBI Taxonomy" id="392734"/>
    <lineage>
        <taxon>Bacteria</taxon>
        <taxon>Pseudomonadati</taxon>
        <taxon>Acidobacteriota</taxon>
        <taxon>Terriglobia</taxon>
        <taxon>Terriglobales</taxon>
        <taxon>Acidobacteriaceae</taxon>
        <taxon>Terriglobus</taxon>
    </lineage>
</organism>
<proteinExistence type="predicted"/>
<protein>
    <submittedName>
        <fullName evidence="2">UDP-glucose 4-epimerase</fullName>
    </submittedName>
</protein>
<dbReference type="Gene3D" id="3.40.50.720">
    <property type="entry name" value="NAD(P)-binding Rossmann-like Domain"/>
    <property type="match status" value="1"/>
</dbReference>
<dbReference type="InterPro" id="IPR050177">
    <property type="entry name" value="Lipid_A_modif_metabolic_enz"/>
</dbReference>
<dbReference type="AlphaFoldDB" id="A0A1H4NRF1"/>
<dbReference type="EMBL" id="FNSD01000001">
    <property type="protein sequence ID" value="SEB97535.1"/>
    <property type="molecule type" value="Genomic_DNA"/>
</dbReference>
<accession>A0A1H4NRF1</accession>
<feature type="domain" description="NAD-dependent epimerase/dehydratase" evidence="1">
    <location>
        <begin position="34"/>
        <end position="272"/>
    </location>
</feature>
<dbReference type="InterPro" id="IPR036291">
    <property type="entry name" value="NAD(P)-bd_dom_sf"/>
</dbReference>
<evidence type="ECO:0000313" key="2">
    <source>
        <dbReference type="EMBL" id="SEB97535.1"/>
    </source>
</evidence>
<dbReference type="Pfam" id="PF01370">
    <property type="entry name" value="Epimerase"/>
    <property type="match status" value="1"/>
</dbReference>
<gene>
    <name evidence="2" type="ORF">SAMN05443244_2325</name>
</gene>
<dbReference type="InterPro" id="IPR001509">
    <property type="entry name" value="Epimerase_deHydtase"/>
</dbReference>
<dbReference type="SUPFAM" id="SSF51735">
    <property type="entry name" value="NAD(P)-binding Rossmann-fold domains"/>
    <property type="match status" value="1"/>
</dbReference>
<reference evidence="2 3" key="1">
    <citation type="submission" date="2016-10" db="EMBL/GenBank/DDBJ databases">
        <authorList>
            <person name="de Groot N.N."/>
        </authorList>
    </citation>
    <scope>NUCLEOTIDE SEQUENCE [LARGE SCALE GENOMIC DNA]</scope>
    <source>
        <strain evidence="2 3">AB35.6</strain>
    </source>
</reference>
<dbReference type="PRINTS" id="PR01713">
    <property type="entry name" value="NUCEPIMERASE"/>
</dbReference>
<dbReference type="Proteomes" id="UP000182409">
    <property type="component" value="Unassembled WGS sequence"/>
</dbReference>
<dbReference type="PANTHER" id="PTHR43245:SF13">
    <property type="entry name" value="UDP-D-APIOSE_UDP-D-XYLOSE SYNTHASE 2"/>
    <property type="match status" value="1"/>
</dbReference>
<sequence length="347" mass="37707">MDCSHEGNDVPAPPIKRLAPWAGSPAILVDVKTVLVTGAAGFIGSHLVDALLARGERVRGLDNFATGRASNLAHVREQIEFFEASLLDRDALARACEGVEVIFHQAALPSVPRSVMDPRTSHVANLEGTFELLEAARAAGVKRVVFAASSSAYGNQPGFPRVETMVPMPIAPYPVQKMAGELYMKSYWQVYGMETVCLRYFNIFGPRQVPDSPYSGVMARFILQLQKGERPVIFGDGEQGRDFTYIANAVHANLLASDAPAANVAGRVFNVATGVRHTLNETYDVIASLLKTEIKPEYGPERAGDVKNSEASIEAAREAFGYAPTVGFEEGLQRTVDWYQADFTKAV</sequence>
<evidence type="ECO:0000313" key="3">
    <source>
        <dbReference type="Proteomes" id="UP000182409"/>
    </source>
</evidence>
<dbReference type="Gene3D" id="3.90.25.10">
    <property type="entry name" value="UDP-galactose 4-epimerase, domain 1"/>
    <property type="match status" value="1"/>
</dbReference>
<evidence type="ECO:0000259" key="1">
    <source>
        <dbReference type="Pfam" id="PF01370"/>
    </source>
</evidence>
<dbReference type="CDD" id="cd05256">
    <property type="entry name" value="UDP_AE_SDR_e"/>
    <property type="match status" value="1"/>
</dbReference>